<accession>A0A0P6X5P5</accession>
<feature type="transmembrane region" description="Helical" evidence="1">
    <location>
        <begin position="96"/>
        <end position="120"/>
    </location>
</feature>
<dbReference type="AlphaFoldDB" id="A0A0P6X5P5"/>
<evidence type="ECO:0000313" key="2">
    <source>
        <dbReference type="EMBL" id="KPL70223.1"/>
    </source>
</evidence>
<feature type="transmembrane region" description="Helical" evidence="1">
    <location>
        <begin position="12"/>
        <end position="31"/>
    </location>
</feature>
<evidence type="ECO:0000256" key="1">
    <source>
        <dbReference type="SAM" id="Phobius"/>
    </source>
</evidence>
<gene>
    <name evidence="2" type="ORF">ADM99_13635</name>
</gene>
<sequence length="269" mass="30038">MSDRPFLKRFNRSTWFGLFFFSLILSAWLYFSPPGLLGKADAIGYAVCHRIHARSFDLGERQLPLCARCSGMYLGAFVGLLYHFKTGRKGGFPPRKILFALGFLLILFGVDGVNSYVHLLPNFPGLYEPNNIFRLITGTGVGLGMSIILMPIVHQSFWQFWDSEPAVKNWRELIGLLIGALITSSLMLTENPLLLYPLALASAFTVLAILGLIYTIVWVMILKKENAFSTTGDLIGYLFLGFGTAILQILVIDLARLIITGTWNGFNFL</sequence>
<dbReference type="EMBL" id="LGCK01000014">
    <property type="protein sequence ID" value="KPL70223.1"/>
    <property type="molecule type" value="Genomic_DNA"/>
</dbReference>
<dbReference type="Proteomes" id="UP000050430">
    <property type="component" value="Unassembled WGS sequence"/>
</dbReference>
<feature type="transmembrane region" description="Helical" evidence="1">
    <location>
        <begin position="173"/>
        <end position="189"/>
    </location>
</feature>
<dbReference type="STRING" id="229920.ADM99_13635"/>
<comment type="caution">
    <text evidence="2">The sequence shown here is derived from an EMBL/GenBank/DDBJ whole genome shotgun (WGS) entry which is preliminary data.</text>
</comment>
<name>A0A0P6X5P5_9CHLR</name>
<organism evidence="2 3">
    <name type="scientific">Leptolinea tardivitalis</name>
    <dbReference type="NCBI Taxonomy" id="229920"/>
    <lineage>
        <taxon>Bacteria</taxon>
        <taxon>Bacillati</taxon>
        <taxon>Chloroflexota</taxon>
        <taxon>Anaerolineae</taxon>
        <taxon>Anaerolineales</taxon>
        <taxon>Anaerolineaceae</taxon>
        <taxon>Leptolinea</taxon>
    </lineage>
</organism>
<proteinExistence type="predicted"/>
<feature type="transmembrane region" description="Helical" evidence="1">
    <location>
        <begin position="234"/>
        <end position="259"/>
    </location>
</feature>
<evidence type="ECO:0008006" key="4">
    <source>
        <dbReference type="Google" id="ProtNLM"/>
    </source>
</evidence>
<evidence type="ECO:0000313" key="3">
    <source>
        <dbReference type="Proteomes" id="UP000050430"/>
    </source>
</evidence>
<feature type="transmembrane region" description="Helical" evidence="1">
    <location>
        <begin position="132"/>
        <end position="153"/>
    </location>
</feature>
<dbReference type="InterPro" id="IPR019206">
    <property type="entry name" value="DUF2085_TM"/>
</dbReference>
<feature type="transmembrane region" description="Helical" evidence="1">
    <location>
        <begin position="195"/>
        <end position="222"/>
    </location>
</feature>
<dbReference type="OrthoDB" id="150031at2"/>
<dbReference type="RefSeq" id="WP_062422077.1">
    <property type="nucleotide sequence ID" value="NZ_BBYA01000010.1"/>
</dbReference>
<keyword evidence="1" id="KW-0472">Membrane</keyword>
<dbReference type="Pfam" id="PF09858">
    <property type="entry name" value="DUF2085"/>
    <property type="match status" value="1"/>
</dbReference>
<keyword evidence="3" id="KW-1185">Reference proteome</keyword>
<reference evidence="2 3" key="1">
    <citation type="submission" date="2015-07" db="EMBL/GenBank/DDBJ databases">
        <title>Genome sequence of Leptolinea tardivitalis DSM 16556.</title>
        <authorList>
            <person name="Hemp J."/>
            <person name="Ward L.M."/>
            <person name="Pace L.A."/>
            <person name="Fischer W.W."/>
        </authorList>
    </citation>
    <scope>NUCLEOTIDE SEQUENCE [LARGE SCALE GENOMIC DNA]</scope>
    <source>
        <strain evidence="2 3">YMTK-2</strain>
    </source>
</reference>
<keyword evidence="1" id="KW-0812">Transmembrane</keyword>
<keyword evidence="1" id="KW-1133">Transmembrane helix</keyword>
<protein>
    <recommendedName>
        <fullName evidence="4">DUF2085 domain-containing protein</fullName>
    </recommendedName>
</protein>